<evidence type="ECO:0000256" key="2">
    <source>
        <dbReference type="ARBA" id="ARBA00022552"/>
    </source>
</evidence>
<feature type="domain" description="RNA-binding S4" evidence="10">
    <location>
        <begin position="25"/>
        <end position="84"/>
    </location>
</feature>
<dbReference type="PROSITE" id="PS01149">
    <property type="entry name" value="PSI_RSU"/>
    <property type="match status" value="1"/>
</dbReference>
<dbReference type="GO" id="GO:0160139">
    <property type="term" value="F:23S rRNA pseudouridine(2605) synthase activity"/>
    <property type="evidence" value="ECO:0007669"/>
    <property type="project" value="UniProtKB-EC"/>
</dbReference>
<dbReference type="SUPFAM" id="SSF55120">
    <property type="entry name" value="Pseudouridine synthase"/>
    <property type="match status" value="1"/>
</dbReference>
<evidence type="ECO:0000313" key="12">
    <source>
        <dbReference type="Proteomes" id="UP000199477"/>
    </source>
</evidence>
<proteinExistence type="inferred from homology"/>
<dbReference type="FunFam" id="3.30.70.1560:FF:000001">
    <property type="entry name" value="Pseudouridine synthase"/>
    <property type="match status" value="1"/>
</dbReference>
<dbReference type="PANTHER" id="PTHR47683">
    <property type="entry name" value="PSEUDOURIDINE SYNTHASE FAMILY PROTEIN-RELATED"/>
    <property type="match status" value="1"/>
</dbReference>
<accession>A0A1I2A7R9</accession>
<dbReference type="Pfam" id="PF00849">
    <property type="entry name" value="PseudoU_synth_2"/>
    <property type="match status" value="1"/>
</dbReference>
<dbReference type="EC" id="5.4.99.-" evidence="8"/>
<evidence type="ECO:0000256" key="5">
    <source>
        <dbReference type="ARBA" id="ARBA00036944"/>
    </source>
</evidence>
<dbReference type="AlphaFoldDB" id="A0A1I2A7R9"/>
<dbReference type="PROSITE" id="PS50889">
    <property type="entry name" value="S4"/>
    <property type="match status" value="1"/>
</dbReference>
<dbReference type="GO" id="GO:0003723">
    <property type="term" value="F:RNA binding"/>
    <property type="evidence" value="ECO:0007669"/>
    <property type="project" value="UniProtKB-KW"/>
</dbReference>
<comment type="function">
    <text evidence="6">Responsible for synthesis of pseudouridine from uracil-2605 in 23S ribosomal RNA.</text>
</comment>
<dbReference type="CDD" id="cd00165">
    <property type="entry name" value="S4"/>
    <property type="match status" value="1"/>
</dbReference>
<gene>
    <name evidence="11" type="ORF">SAMN02799615_00944</name>
</gene>
<evidence type="ECO:0000256" key="1">
    <source>
        <dbReference type="ARBA" id="ARBA00008348"/>
    </source>
</evidence>
<dbReference type="InterPro" id="IPR050343">
    <property type="entry name" value="RsuA_PseudoU_synthase"/>
</dbReference>
<organism evidence="11 12">
    <name type="scientific">Dyella marensis</name>
    <dbReference type="NCBI Taxonomy" id="500610"/>
    <lineage>
        <taxon>Bacteria</taxon>
        <taxon>Pseudomonadati</taxon>
        <taxon>Pseudomonadota</taxon>
        <taxon>Gammaproteobacteria</taxon>
        <taxon>Lysobacterales</taxon>
        <taxon>Rhodanobacteraceae</taxon>
        <taxon>Dyella</taxon>
    </lineage>
</organism>
<evidence type="ECO:0000256" key="6">
    <source>
        <dbReference type="ARBA" id="ARBA00037383"/>
    </source>
</evidence>
<evidence type="ECO:0000256" key="8">
    <source>
        <dbReference type="RuleBase" id="RU003887"/>
    </source>
</evidence>
<feature type="region of interest" description="Disordered" evidence="9">
    <location>
        <begin position="316"/>
        <end position="496"/>
    </location>
</feature>
<feature type="compositionally biased region" description="Gly residues" evidence="9">
    <location>
        <begin position="454"/>
        <end position="496"/>
    </location>
</feature>
<dbReference type="InterPro" id="IPR020103">
    <property type="entry name" value="PsdUridine_synth_cat_dom_sf"/>
</dbReference>
<feature type="compositionally biased region" description="Gly residues" evidence="9">
    <location>
        <begin position="383"/>
        <end position="447"/>
    </location>
</feature>
<dbReference type="GO" id="GO:0005829">
    <property type="term" value="C:cytosol"/>
    <property type="evidence" value="ECO:0007669"/>
    <property type="project" value="UniProtKB-ARBA"/>
</dbReference>
<dbReference type="Pfam" id="PF01479">
    <property type="entry name" value="S4"/>
    <property type="match status" value="1"/>
</dbReference>
<dbReference type="SMART" id="SM00363">
    <property type="entry name" value="S4"/>
    <property type="match status" value="1"/>
</dbReference>
<dbReference type="STRING" id="500610.SAMN02799615_00944"/>
<keyword evidence="12" id="KW-1185">Reference proteome</keyword>
<dbReference type="Gene3D" id="3.30.2350.10">
    <property type="entry name" value="Pseudouridine synthase"/>
    <property type="match status" value="1"/>
</dbReference>
<comment type="catalytic activity">
    <reaction evidence="5">
        <text>uridine(2605) in 23S rRNA = pseudouridine(2605) in 23S rRNA</text>
        <dbReference type="Rhea" id="RHEA:42520"/>
        <dbReference type="Rhea" id="RHEA-COMP:10095"/>
        <dbReference type="Rhea" id="RHEA-COMP:10096"/>
        <dbReference type="ChEBI" id="CHEBI:65314"/>
        <dbReference type="ChEBI" id="CHEBI:65315"/>
        <dbReference type="EC" id="5.4.99.22"/>
    </reaction>
</comment>
<sequence length="496" mass="52458">MNAPQKSLLTLKRDTRTTDAPALEERLHKVLANAGLGSRRMLEQRIQAGEVEVNGSAAGIGASVHAGDRVVLDGKQFVVATDNRDETEVLVYHKPEGVVTTREDPEGRPTVFEQLPRLKGARWVAVGRLDINTTGLLLLTTDGELANALMHPRSALEREYLCRVHGEVPDEIIEKLKSGVELEDGPARFDEIGVISRGGSHSWFRVVIREGRNREVRRLWDSQGFLVSRLKRIRYGSVQLPRALRRGDCETLGEEAVKELRQVSGLGAPQPVLTLSPVLHQRRATRNVTEYRPERGAGGAWSGAYADEARELRAFDRIREEPARGKQQQRRRPGKEVNGNVARPERGPNANAGRRKGGGKRGVAPGQELPSVRTWFAGESREGGGGSGGGQGQGYGGGNRRSGSGGGKRGPGGQAQGGGNPYGGFGGGGGGGNRGYGGGQGAQGNKGGRPQARSGGGNRPGGQGGNRPTQGGGNRHGGGGARPHGGGRGGPRGGNR</sequence>
<evidence type="ECO:0000313" key="11">
    <source>
        <dbReference type="EMBL" id="SFE39628.1"/>
    </source>
</evidence>
<name>A0A1I2A7R9_9GAMM</name>
<dbReference type="SUPFAM" id="SSF55174">
    <property type="entry name" value="Alpha-L RNA-binding motif"/>
    <property type="match status" value="1"/>
</dbReference>
<reference evidence="12" key="1">
    <citation type="submission" date="2016-10" db="EMBL/GenBank/DDBJ databases">
        <authorList>
            <person name="Varghese N."/>
            <person name="Submissions S."/>
        </authorList>
    </citation>
    <scope>NUCLEOTIDE SEQUENCE [LARGE SCALE GENOMIC DNA]</scope>
    <source>
        <strain evidence="12">UNC178MFTsu3.1</strain>
    </source>
</reference>
<dbReference type="InterPro" id="IPR000748">
    <property type="entry name" value="PsdUridine_synth_RsuA/RluB/E/F"/>
</dbReference>
<protein>
    <recommendedName>
        <fullName evidence="8">Pseudouridine synthase</fullName>
        <ecNumber evidence="8">5.4.99.-</ecNumber>
    </recommendedName>
</protein>
<evidence type="ECO:0000256" key="7">
    <source>
        <dbReference type="PROSITE-ProRule" id="PRU00182"/>
    </source>
</evidence>
<evidence type="ECO:0000256" key="3">
    <source>
        <dbReference type="ARBA" id="ARBA00022884"/>
    </source>
</evidence>
<dbReference type="Gene3D" id="3.10.290.10">
    <property type="entry name" value="RNA-binding S4 domain"/>
    <property type="match status" value="1"/>
</dbReference>
<dbReference type="InterPro" id="IPR002942">
    <property type="entry name" value="S4_RNA-bd"/>
</dbReference>
<dbReference type="InterPro" id="IPR006145">
    <property type="entry name" value="PsdUridine_synth_RsuA/RluA"/>
</dbReference>
<comment type="similarity">
    <text evidence="1 8">Belongs to the pseudouridine synthase RsuA family.</text>
</comment>
<evidence type="ECO:0000256" key="4">
    <source>
        <dbReference type="ARBA" id="ARBA00023235"/>
    </source>
</evidence>
<dbReference type="InterPro" id="IPR018496">
    <property type="entry name" value="PsdUridine_synth_RsuA/RluB_CS"/>
</dbReference>
<evidence type="ECO:0000259" key="10">
    <source>
        <dbReference type="SMART" id="SM00363"/>
    </source>
</evidence>
<evidence type="ECO:0000256" key="9">
    <source>
        <dbReference type="SAM" id="MobiDB-lite"/>
    </source>
</evidence>
<dbReference type="RefSeq" id="WP_026636482.1">
    <property type="nucleotide sequence ID" value="NZ_FONH01000002.1"/>
</dbReference>
<dbReference type="EMBL" id="FONH01000002">
    <property type="protein sequence ID" value="SFE39628.1"/>
    <property type="molecule type" value="Genomic_DNA"/>
</dbReference>
<keyword evidence="4 8" id="KW-0413">Isomerase</keyword>
<keyword evidence="2" id="KW-0698">rRNA processing</keyword>
<dbReference type="FunFam" id="3.30.70.580:FF:000009">
    <property type="entry name" value="Pseudouridine synthase"/>
    <property type="match status" value="1"/>
</dbReference>
<dbReference type="Proteomes" id="UP000199477">
    <property type="component" value="Unassembled WGS sequence"/>
</dbReference>
<dbReference type="GO" id="GO:0000455">
    <property type="term" value="P:enzyme-directed rRNA pseudouridine synthesis"/>
    <property type="evidence" value="ECO:0007669"/>
    <property type="project" value="UniProtKB-ARBA"/>
</dbReference>
<dbReference type="PANTHER" id="PTHR47683:SF3">
    <property type="entry name" value="RIBOSOMAL LARGE SUBUNIT PSEUDOURIDINE SYNTHASE B"/>
    <property type="match status" value="1"/>
</dbReference>
<dbReference type="InterPro" id="IPR036986">
    <property type="entry name" value="S4_RNA-bd_sf"/>
</dbReference>
<dbReference type="NCBIfam" id="TIGR00093">
    <property type="entry name" value="pseudouridine synthase"/>
    <property type="match status" value="1"/>
</dbReference>
<keyword evidence="3 7" id="KW-0694">RNA-binding</keyword>